<proteinExistence type="predicted"/>
<dbReference type="PANTHER" id="PTHR32097:SF17">
    <property type="entry name" value="CAMP-BINDING PROTEIN 1-RELATED"/>
    <property type="match status" value="1"/>
</dbReference>
<comment type="caution">
    <text evidence="4">The sequence shown here is derived from an EMBL/GenBank/DDBJ whole genome shotgun (WGS) entry which is preliminary data.</text>
</comment>
<reference evidence="5" key="2">
    <citation type="submission" date="2023-07" db="EMBL/GenBank/DDBJ databases">
        <title>Description of novel Chryseobacterium sp. strain C-2.</title>
        <authorList>
            <person name="Saticioglu I.B."/>
        </authorList>
    </citation>
    <scope>NUCLEOTIDE SEQUENCE [LARGE SCALE GENOMIC DNA]</scope>
    <source>
        <strain evidence="5">C-2</strain>
    </source>
</reference>
<dbReference type="PANTHER" id="PTHR32097">
    <property type="entry name" value="CAMP-BINDING PROTEIN 1-RELATED"/>
    <property type="match status" value="1"/>
</dbReference>
<dbReference type="Pfam" id="PF02342">
    <property type="entry name" value="TerD"/>
    <property type="match status" value="1"/>
</dbReference>
<evidence type="ECO:0000256" key="1">
    <source>
        <dbReference type="ARBA" id="ARBA00022686"/>
    </source>
</evidence>
<accession>A0A9Q3UTL9</accession>
<dbReference type="GO" id="GO:0046690">
    <property type="term" value="P:response to tellurium ion"/>
    <property type="evidence" value="ECO:0007669"/>
    <property type="project" value="UniProtKB-KW"/>
</dbReference>
<reference evidence="3" key="3">
    <citation type="submission" date="2024-05" db="EMBL/GenBank/DDBJ databases">
        <title>Description of novel Chryseobacterium sp. strain C-2.</title>
        <authorList>
            <person name="Saticioglu I.B."/>
        </authorList>
    </citation>
    <scope>NUCLEOTIDE SEQUENCE</scope>
    <source>
        <strain evidence="3">C-2</strain>
    </source>
</reference>
<name>A0A9Q3UTL9_9FLAO</name>
<evidence type="ECO:0000259" key="2">
    <source>
        <dbReference type="Pfam" id="PF02342"/>
    </source>
</evidence>
<dbReference type="InterPro" id="IPR051324">
    <property type="entry name" value="Stress/Tellurium_Resist"/>
</dbReference>
<evidence type="ECO:0000313" key="5">
    <source>
        <dbReference type="Proteomes" id="UP000603715"/>
    </source>
</evidence>
<keyword evidence="5" id="KW-1185">Reference proteome</keyword>
<dbReference type="Gene3D" id="2.60.60.30">
    <property type="entry name" value="sav2460 like domains"/>
    <property type="match status" value="1"/>
</dbReference>
<dbReference type="CDD" id="cd06974">
    <property type="entry name" value="TerD_like"/>
    <property type="match status" value="1"/>
</dbReference>
<dbReference type="RefSeq" id="WP_191178598.1">
    <property type="nucleotide sequence ID" value="NZ_JACXXP010000003.1"/>
</dbReference>
<keyword evidence="1" id="KW-0778">Tellurium resistance</keyword>
<gene>
    <name evidence="3" type="ORF">IEW27_05335</name>
    <name evidence="4" type="ORF">LNP80_00820</name>
</gene>
<dbReference type="AlphaFoldDB" id="A0A9Q3UTL9"/>
<sequence>MTAILEKSQVTNIFKGSKGNDTSYTLGVNWGEIEIQKRNFLGIKTKKVTLDIDLDLTCIMFDAQKKAVDWIYSPKYNSWLIHHNFPLGKYHSKDNAFNHFYKTLNDDSQYKKTIEINPNKIGNEIETVFFYLSIDRKKIKETDFSMVESVNLRINEDVKADQPLIEFNIKSNYNKKNKGILVLGKLFREDNEWKFKAIGQAIDEQKFIKLTRGF</sequence>
<dbReference type="InterPro" id="IPR003325">
    <property type="entry name" value="TerD"/>
</dbReference>
<reference evidence="4" key="1">
    <citation type="submission" date="2021-11" db="EMBL/GenBank/DDBJ databases">
        <title>Description of novel Chryseobacterium species.</title>
        <authorList>
            <person name="Saticioglu I.B."/>
            <person name="Ay H."/>
            <person name="Altun S."/>
            <person name="Duman M."/>
        </authorList>
    </citation>
    <scope>NUCLEOTIDE SEQUENCE</scope>
    <source>
        <strain evidence="4">C-39</strain>
    </source>
</reference>
<evidence type="ECO:0000313" key="4">
    <source>
        <dbReference type="EMBL" id="MCC9032795.1"/>
    </source>
</evidence>
<dbReference type="EMBL" id="JAJJML010000001">
    <property type="protein sequence ID" value="MCC9032795.1"/>
    <property type="molecule type" value="Genomic_DNA"/>
</dbReference>
<evidence type="ECO:0000313" key="3">
    <source>
        <dbReference type="EMBL" id="MBD3904019.1"/>
    </source>
</evidence>
<dbReference type="EMBL" id="JACXXP010000003">
    <property type="protein sequence ID" value="MBD3904019.1"/>
    <property type="molecule type" value="Genomic_DNA"/>
</dbReference>
<organism evidence="4 6">
    <name type="scientific">Chryseobacterium muglaense</name>
    <dbReference type="NCBI Taxonomy" id="2893752"/>
    <lineage>
        <taxon>Bacteria</taxon>
        <taxon>Pseudomonadati</taxon>
        <taxon>Bacteroidota</taxon>
        <taxon>Flavobacteriia</taxon>
        <taxon>Flavobacteriales</taxon>
        <taxon>Weeksellaceae</taxon>
        <taxon>Chryseobacterium group</taxon>
        <taxon>Chryseobacterium</taxon>
    </lineage>
</organism>
<evidence type="ECO:0000313" key="6">
    <source>
        <dbReference type="Proteomes" id="UP001107960"/>
    </source>
</evidence>
<feature type="domain" description="TerD" evidence="2">
    <location>
        <begin position="1"/>
        <end position="205"/>
    </location>
</feature>
<dbReference type="Proteomes" id="UP001107960">
    <property type="component" value="Unassembled WGS sequence"/>
</dbReference>
<dbReference type="Proteomes" id="UP000603715">
    <property type="component" value="Unassembled WGS sequence"/>
</dbReference>
<protein>
    <submittedName>
        <fullName evidence="4">TerD family protein</fullName>
    </submittedName>
</protein>